<dbReference type="AlphaFoldDB" id="A0A1X6Y7Y9"/>
<dbReference type="GO" id="GO:0003700">
    <property type="term" value="F:DNA-binding transcription factor activity"/>
    <property type="evidence" value="ECO:0007669"/>
    <property type="project" value="InterPro"/>
</dbReference>
<dbReference type="PROSITE" id="PS50931">
    <property type="entry name" value="HTH_LYSR"/>
    <property type="match status" value="1"/>
</dbReference>
<evidence type="ECO:0000313" key="6">
    <source>
        <dbReference type="EMBL" id="SLN13465.1"/>
    </source>
</evidence>
<evidence type="ECO:0000256" key="4">
    <source>
        <dbReference type="ARBA" id="ARBA00023163"/>
    </source>
</evidence>
<dbReference type="Pfam" id="PF03466">
    <property type="entry name" value="LysR_substrate"/>
    <property type="match status" value="1"/>
</dbReference>
<dbReference type="OrthoDB" id="7260751at2"/>
<organism evidence="6 7">
    <name type="scientific">Pseudooceanicola marinus</name>
    <dbReference type="NCBI Taxonomy" id="396013"/>
    <lineage>
        <taxon>Bacteria</taxon>
        <taxon>Pseudomonadati</taxon>
        <taxon>Pseudomonadota</taxon>
        <taxon>Alphaproteobacteria</taxon>
        <taxon>Rhodobacterales</taxon>
        <taxon>Paracoccaceae</taxon>
        <taxon>Pseudooceanicola</taxon>
    </lineage>
</organism>
<keyword evidence="3" id="KW-0238">DNA-binding</keyword>
<keyword evidence="7" id="KW-1185">Reference proteome</keyword>
<dbReference type="GO" id="GO:0010628">
    <property type="term" value="P:positive regulation of gene expression"/>
    <property type="evidence" value="ECO:0007669"/>
    <property type="project" value="TreeGrafter"/>
</dbReference>
<evidence type="ECO:0000313" key="7">
    <source>
        <dbReference type="Proteomes" id="UP000193963"/>
    </source>
</evidence>
<reference evidence="7" key="1">
    <citation type="submission" date="2017-03" db="EMBL/GenBank/DDBJ databases">
        <authorList>
            <person name="Rodrigo-Torres L."/>
            <person name="Arahal R.D."/>
            <person name="Lucena T."/>
        </authorList>
    </citation>
    <scope>NUCLEOTIDE SEQUENCE [LARGE SCALE GENOMIC DNA]</scope>
    <source>
        <strain evidence="7">CECT 7751</strain>
    </source>
</reference>
<protein>
    <submittedName>
        <fullName evidence="6">HTH-type transcriptional regulator BenM</fullName>
    </submittedName>
</protein>
<dbReference type="Gene3D" id="3.40.190.10">
    <property type="entry name" value="Periplasmic binding protein-like II"/>
    <property type="match status" value="2"/>
</dbReference>
<gene>
    <name evidence="6" type="primary">benM_1</name>
    <name evidence="6" type="ORF">PSM7751_00284</name>
</gene>
<dbReference type="InterPro" id="IPR036390">
    <property type="entry name" value="WH_DNA-bd_sf"/>
</dbReference>
<dbReference type="Gene3D" id="1.10.10.10">
    <property type="entry name" value="Winged helix-like DNA-binding domain superfamily/Winged helix DNA-binding domain"/>
    <property type="match status" value="1"/>
</dbReference>
<dbReference type="Proteomes" id="UP000193963">
    <property type="component" value="Unassembled WGS sequence"/>
</dbReference>
<proteinExistence type="inferred from homology"/>
<dbReference type="GO" id="GO:0043565">
    <property type="term" value="F:sequence-specific DNA binding"/>
    <property type="evidence" value="ECO:0007669"/>
    <property type="project" value="TreeGrafter"/>
</dbReference>
<dbReference type="Pfam" id="PF00126">
    <property type="entry name" value="HTH_1"/>
    <property type="match status" value="1"/>
</dbReference>
<comment type="similarity">
    <text evidence="1">Belongs to the LysR transcriptional regulatory family.</text>
</comment>
<evidence type="ECO:0000256" key="2">
    <source>
        <dbReference type="ARBA" id="ARBA00023015"/>
    </source>
</evidence>
<evidence type="ECO:0000259" key="5">
    <source>
        <dbReference type="PROSITE" id="PS50931"/>
    </source>
</evidence>
<feature type="domain" description="HTH lysR-type" evidence="5">
    <location>
        <begin position="1"/>
        <end position="58"/>
    </location>
</feature>
<dbReference type="PANTHER" id="PTHR30427">
    <property type="entry name" value="TRANSCRIPTIONAL ACTIVATOR PROTEIN LYSR"/>
    <property type="match status" value="1"/>
</dbReference>
<dbReference type="InterPro" id="IPR036388">
    <property type="entry name" value="WH-like_DNA-bd_sf"/>
</dbReference>
<evidence type="ECO:0000256" key="1">
    <source>
        <dbReference type="ARBA" id="ARBA00009437"/>
    </source>
</evidence>
<sequence>MNRKDLATFLKVAETGSVTLAADMLGRSQPSVTRCLKDLEESLGFPLVERAGRRIQLTAEGVAFEEEARRLLSLFEDLRARTLARAAGTEQPLAISATYALGTGLVPHALARWPESDRPTEVRLMQAAPNAVAQDLLSGNARIGFASLPLDVPGITAERVYAAPLVAALPESRAAEFPEGQPVSLAQVATDTVVTMLDQTRLQGRIRQALEAANVHPARAMRANSSVSALQFARLTGATAIVEPVTAYGTCPSGVILRPLVEQVDFTFGFFVAAGGNAARATQDIFDLCEAALFDLIPQVRRIDGTPSPKSETDHD</sequence>
<dbReference type="InterPro" id="IPR005119">
    <property type="entry name" value="LysR_subst-bd"/>
</dbReference>
<dbReference type="EMBL" id="FWFN01000001">
    <property type="protein sequence ID" value="SLN13465.1"/>
    <property type="molecule type" value="Genomic_DNA"/>
</dbReference>
<keyword evidence="4" id="KW-0804">Transcription</keyword>
<dbReference type="SUPFAM" id="SSF46785">
    <property type="entry name" value="Winged helix' DNA-binding domain"/>
    <property type="match status" value="1"/>
</dbReference>
<dbReference type="PANTHER" id="PTHR30427:SF1">
    <property type="entry name" value="TRANSCRIPTIONAL ACTIVATOR PROTEIN LYSR"/>
    <property type="match status" value="1"/>
</dbReference>
<dbReference type="RefSeq" id="WP_085886206.1">
    <property type="nucleotide sequence ID" value="NZ_FWFN01000001.1"/>
</dbReference>
<evidence type="ECO:0000256" key="3">
    <source>
        <dbReference type="ARBA" id="ARBA00023125"/>
    </source>
</evidence>
<dbReference type="FunFam" id="1.10.10.10:FF:000001">
    <property type="entry name" value="LysR family transcriptional regulator"/>
    <property type="match status" value="1"/>
</dbReference>
<name>A0A1X6Y7Y9_9RHOB</name>
<keyword evidence="2" id="KW-0805">Transcription regulation</keyword>
<dbReference type="SUPFAM" id="SSF53850">
    <property type="entry name" value="Periplasmic binding protein-like II"/>
    <property type="match status" value="1"/>
</dbReference>
<accession>A0A1X6Y7Y9</accession>
<dbReference type="InterPro" id="IPR000847">
    <property type="entry name" value="LysR_HTH_N"/>
</dbReference>